<gene>
    <name evidence="2" type="ORF">IPOD504_LOCUS2310</name>
</gene>
<protein>
    <submittedName>
        <fullName evidence="2">Uncharacterized protein</fullName>
    </submittedName>
</protein>
<evidence type="ECO:0000313" key="2">
    <source>
        <dbReference type="EMBL" id="CAH2040138.1"/>
    </source>
</evidence>
<keyword evidence="3" id="KW-1185">Reference proteome</keyword>
<evidence type="ECO:0000256" key="1">
    <source>
        <dbReference type="SAM" id="MobiDB-lite"/>
    </source>
</evidence>
<name>A0ABN8HRG6_9NEOP</name>
<dbReference type="EMBL" id="OW152824">
    <property type="protein sequence ID" value="CAH2040138.1"/>
    <property type="molecule type" value="Genomic_DNA"/>
</dbReference>
<sequence length="73" mass="7826">MGTRERTVSRLTPTLAAPRSPAQKGFSASEGPLCRLRDPSHRSAAPAMPFIGTTLYKLPAPLPFTAQKVSVSF</sequence>
<feature type="non-terminal residue" evidence="2">
    <location>
        <position position="73"/>
    </location>
</feature>
<accession>A0ABN8HRG6</accession>
<proteinExistence type="predicted"/>
<reference evidence="2" key="1">
    <citation type="submission" date="2022-03" db="EMBL/GenBank/DDBJ databases">
        <authorList>
            <person name="Martin H S."/>
        </authorList>
    </citation>
    <scope>NUCLEOTIDE SEQUENCE</scope>
</reference>
<dbReference type="Proteomes" id="UP000837857">
    <property type="component" value="Chromosome 12"/>
</dbReference>
<evidence type="ECO:0000313" key="3">
    <source>
        <dbReference type="Proteomes" id="UP000837857"/>
    </source>
</evidence>
<feature type="region of interest" description="Disordered" evidence="1">
    <location>
        <begin position="1"/>
        <end position="33"/>
    </location>
</feature>
<organism evidence="2 3">
    <name type="scientific">Iphiclides podalirius</name>
    <name type="common">scarce swallowtail</name>
    <dbReference type="NCBI Taxonomy" id="110791"/>
    <lineage>
        <taxon>Eukaryota</taxon>
        <taxon>Metazoa</taxon>
        <taxon>Ecdysozoa</taxon>
        <taxon>Arthropoda</taxon>
        <taxon>Hexapoda</taxon>
        <taxon>Insecta</taxon>
        <taxon>Pterygota</taxon>
        <taxon>Neoptera</taxon>
        <taxon>Endopterygota</taxon>
        <taxon>Lepidoptera</taxon>
        <taxon>Glossata</taxon>
        <taxon>Ditrysia</taxon>
        <taxon>Papilionoidea</taxon>
        <taxon>Papilionidae</taxon>
        <taxon>Papilioninae</taxon>
        <taxon>Iphiclides</taxon>
    </lineage>
</organism>